<comment type="caution">
    <text evidence="1">The sequence shown here is derived from an EMBL/GenBank/DDBJ whole genome shotgun (WGS) entry which is preliminary data.</text>
</comment>
<organism evidence="1 2">
    <name type="scientific">Helianthus annuus</name>
    <name type="common">Common sunflower</name>
    <dbReference type="NCBI Taxonomy" id="4232"/>
    <lineage>
        <taxon>Eukaryota</taxon>
        <taxon>Viridiplantae</taxon>
        <taxon>Streptophyta</taxon>
        <taxon>Embryophyta</taxon>
        <taxon>Tracheophyta</taxon>
        <taxon>Spermatophyta</taxon>
        <taxon>Magnoliopsida</taxon>
        <taxon>eudicotyledons</taxon>
        <taxon>Gunneridae</taxon>
        <taxon>Pentapetalae</taxon>
        <taxon>asterids</taxon>
        <taxon>campanulids</taxon>
        <taxon>Asterales</taxon>
        <taxon>Asteraceae</taxon>
        <taxon>Asteroideae</taxon>
        <taxon>Heliantheae alliance</taxon>
        <taxon>Heliantheae</taxon>
        <taxon>Helianthus</taxon>
    </lineage>
</organism>
<reference evidence="1" key="2">
    <citation type="submission" date="2020-06" db="EMBL/GenBank/DDBJ databases">
        <title>Helianthus annuus Genome sequencing and assembly Release 2.</title>
        <authorList>
            <person name="Gouzy J."/>
            <person name="Langlade N."/>
            <person name="Munos S."/>
        </authorList>
    </citation>
    <scope>NUCLEOTIDE SEQUENCE</scope>
    <source>
        <tissue evidence="1">Leaves</tissue>
    </source>
</reference>
<sequence length="128" mass="14505">MENKRKIQETNEYCLIMESTKEQEMLEAAAVHLILLKNPNLNLQQYSTCNNAYVSDEGVFKKKQDYRVKGVVNHTKNNKDASSVTSCTSSSSGVSIKSVISMERTAVGRHHRNRLRSIVDIYSVTRPL</sequence>
<dbReference type="AlphaFoldDB" id="A0A9K3GYA7"/>
<name>A0A9K3GYA7_HELAN</name>
<dbReference type="Gramene" id="mRNA:HanXRQr2_Chr16g0750551">
    <property type="protein sequence ID" value="CDS:HanXRQr2_Chr16g0750551.1"/>
    <property type="gene ID" value="HanXRQr2_Chr16g0750551"/>
</dbReference>
<dbReference type="EMBL" id="MNCJ02000331">
    <property type="protein sequence ID" value="KAF5760195.1"/>
    <property type="molecule type" value="Genomic_DNA"/>
</dbReference>
<reference evidence="1" key="1">
    <citation type="journal article" date="2017" name="Nature">
        <title>The sunflower genome provides insights into oil metabolism, flowering and Asterid evolution.</title>
        <authorList>
            <person name="Badouin H."/>
            <person name="Gouzy J."/>
            <person name="Grassa C.J."/>
            <person name="Murat F."/>
            <person name="Staton S.E."/>
            <person name="Cottret L."/>
            <person name="Lelandais-Briere C."/>
            <person name="Owens G.L."/>
            <person name="Carrere S."/>
            <person name="Mayjonade B."/>
            <person name="Legrand L."/>
            <person name="Gill N."/>
            <person name="Kane N.C."/>
            <person name="Bowers J.E."/>
            <person name="Hubner S."/>
            <person name="Bellec A."/>
            <person name="Berard A."/>
            <person name="Berges H."/>
            <person name="Blanchet N."/>
            <person name="Boniface M.C."/>
            <person name="Brunel D."/>
            <person name="Catrice O."/>
            <person name="Chaidir N."/>
            <person name="Claudel C."/>
            <person name="Donnadieu C."/>
            <person name="Faraut T."/>
            <person name="Fievet G."/>
            <person name="Helmstetter N."/>
            <person name="King M."/>
            <person name="Knapp S.J."/>
            <person name="Lai Z."/>
            <person name="Le Paslier M.C."/>
            <person name="Lippi Y."/>
            <person name="Lorenzon L."/>
            <person name="Mandel J.R."/>
            <person name="Marage G."/>
            <person name="Marchand G."/>
            <person name="Marquand E."/>
            <person name="Bret-Mestries E."/>
            <person name="Morien E."/>
            <person name="Nambeesan S."/>
            <person name="Nguyen T."/>
            <person name="Pegot-Espagnet P."/>
            <person name="Pouilly N."/>
            <person name="Raftis F."/>
            <person name="Sallet E."/>
            <person name="Schiex T."/>
            <person name="Thomas J."/>
            <person name="Vandecasteele C."/>
            <person name="Vares D."/>
            <person name="Vear F."/>
            <person name="Vautrin S."/>
            <person name="Crespi M."/>
            <person name="Mangin B."/>
            <person name="Burke J.M."/>
            <person name="Salse J."/>
            <person name="Munos S."/>
            <person name="Vincourt P."/>
            <person name="Rieseberg L.H."/>
            <person name="Langlade N.B."/>
        </authorList>
    </citation>
    <scope>NUCLEOTIDE SEQUENCE</scope>
    <source>
        <tissue evidence="1">Leaves</tissue>
    </source>
</reference>
<keyword evidence="2" id="KW-1185">Reference proteome</keyword>
<evidence type="ECO:0000313" key="2">
    <source>
        <dbReference type="Proteomes" id="UP000215914"/>
    </source>
</evidence>
<accession>A0A9K3GYA7</accession>
<proteinExistence type="predicted"/>
<dbReference type="Proteomes" id="UP000215914">
    <property type="component" value="Unassembled WGS sequence"/>
</dbReference>
<protein>
    <submittedName>
        <fullName evidence="1">Uncharacterized protein</fullName>
    </submittedName>
</protein>
<gene>
    <name evidence="1" type="ORF">HanXRQr2_Chr16g0750551</name>
</gene>
<evidence type="ECO:0000313" key="1">
    <source>
        <dbReference type="EMBL" id="KAF5760195.1"/>
    </source>
</evidence>